<gene>
    <name evidence="1" type="ORF">FE840_005010</name>
</gene>
<sequence length="133" mass="14326">MAANSHHTITVCTDCRRLAPDDLAAAAIAGLLRERLDEGVPPASHFAIRGTACMAACDTPCAVAFQAEGKASYLFSRISSDADVRALVDFARLYAERPDGMSRQCERPKLLARKTLARIPSLVSNRTGADHEL</sequence>
<dbReference type="EMBL" id="CP058350">
    <property type="protein sequence ID" value="QLF68952.1"/>
    <property type="molecule type" value="Genomic_DNA"/>
</dbReference>
<dbReference type="Pfam" id="PF07845">
    <property type="entry name" value="DUF1636"/>
    <property type="match status" value="1"/>
</dbReference>
<organism evidence="1 2">
    <name type="scientific">Peteryoungia desertarenae</name>
    <dbReference type="NCBI Taxonomy" id="1813451"/>
    <lineage>
        <taxon>Bacteria</taxon>
        <taxon>Pseudomonadati</taxon>
        <taxon>Pseudomonadota</taxon>
        <taxon>Alphaproteobacteria</taxon>
        <taxon>Hyphomicrobiales</taxon>
        <taxon>Rhizobiaceae</taxon>
        <taxon>Peteryoungia</taxon>
    </lineage>
</organism>
<evidence type="ECO:0000313" key="2">
    <source>
        <dbReference type="Proteomes" id="UP000308530"/>
    </source>
</evidence>
<reference evidence="1 2" key="1">
    <citation type="submission" date="2020-06" db="EMBL/GenBank/DDBJ databases">
        <title>Genome sequence of Rhizobium sp strain ADMK78.</title>
        <authorList>
            <person name="Rahi P."/>
        </authorList>
    </citation>
    <scope>NUCLEOTIDE SEQUENCE [LARGE SCALE GENOMIC DNA]</scope>
    <source>
        <strain evidence="1 2">ADMK78</strain>
    </source>
</reference>
<keyword evidence="2" id="KW-1185">Reference proteome</keyword>
<dbReference type="RefSeq" id="WP_171033645.1">
    <property type="nucleotide sequence ID" value="NZ_CP058350.1"/>
</dbReference>
<name>A0ABX6QKE9_9HYPH</name>
<proteinExistence type="predicted"/>
<accession>A0ABX6QKE9</accession>
<evidence type="ECO:0000313" key="1">
    <source>
        <dbReference type="EMBL" id="QLF68952.1"/>
    </source>
</evidence>
<dbReference type="Proteomes" id="UP000308530">
    <property type="component" value="Chromosome"/>
</dbReference>
<protein>
    <submittedName>
        <fullName evidence="1">DUF1636 domain-containing protein</fullName>
    </submittedName>
</protein>
<dbReference type="InterPro" id="IPR012863">
    <property type="entry name" value="DUF1636"/>
</dbReference>